<dbReference type="Gene3D" id="3.30.70.270">
    <property type="match status" value="1"/>
</dbReference>
<evidence type="ECO:0000313" key="5">
    <source>
        <dbReference type="EMBL" id="TVU73630.1"/>
    </source>
</evidence>
<dbReference type="Pfam" id="PF00990">
    <property type="entry name" value="GGDEF"/>
    <property type="match status" value="1"/>
</dbReference>
<dbReference type="InterPro" id="IPR000160">
    <property type="entry name" value="GGDEF_dom"/>
</dbReference>
<dbReference type="CDD" id="cd00130">
    <property type="entry name" value="PAS"/>
    <property type="match status" value="1"/>
</dbReference>
<feature type="domain" description="EAL" evidence="3">
    <location>
        <begin position="508"/>
        <end position="781"/>
    </location>
</feature>
<dbReference type="InterPro" id="IPR012226">
    <property type="entry name" value="Diguanyl_cyclase/Pdiesterase"/>
</dbReference>
<dbReference type="RefSeq" id="WP_144726257.1">
    <property type="nucleotide sequence ID" value="NZ_CAWOWR010000001.1"/>
</dbReference>
<dbReference type="PROSITE" id="PS50112">
    <property type="entry name" value="PAS"/>
    <property type="match status" value="1"/>
</dbReference>
<dbReference type="InterPro" id="IPR013656">
    <property type="entry name" value="PAS_4"/>
</dbReference>
<feature type="domain" description="GGDEF" evidence="4">
    <location>
        <begin position="346"/>
        <end position="499"/>
    </location>
</feature>
<dbReference type="NCBIfam" id="TIGR00229">
    <property type="entry name" value="sensory_box"/>
    <property type="match status" value="1"/>
</dbReference>
<dbReference type="PIRSF" id="PIRSF005925">
    <property type="entry name" value="Dos"/>
    <property type="match status" value="1"/>
</dbReference>
<proteinExistence type="predicted"/>
<dbReference type="Gene3D" id="3.30.450.20">
    <property type="entry name" value="PAS domain"/>
    <property type="match status" value="1"/>
</dbReference>
<feature type="domain" description="PAC" evidence="2">
    <location>
        <begin position="94"/>
        <end position="148"/>
    </location>
</feature>
<dbReference type="InterPro" id="IPR035919">
    <property type="entry name" value="EAL_sf"/>
</dbReference>
<evidence type="ECO:0000259" key="3">
    <source>
        <dbReference type="PROSITE" id="PS50883"/>
    </source>
</evidence>
<keyword evidence="6" id="KW-1185">Reference proteome</keyword>
<gene>
    <name evidence="5" type="ORF">FQP86_00660</name>
</gene>
<evidence type="ECO:0000259" key="2">
    <source>
        <dbReference type="PROSITE" id="PS50113"/>
    </source>
</evidence>
<evidence type="ECO:0000259" key="4">
    <source>
        <dbReference type="PROSITE" id="PS50887"/>
    </source>
</evidence>
<reference evidence="5 6" key="1">
    <citation type="submission" date="2019-07" db="EMBL/GenBank/DDBJ databases">
        <title>Diversity of Bacteria from Kongsfjorden, Arctic.</title>
        <authorList>
            <person name="Yu Y."/>
        </authorList>
    </citation>
    <scope>NUCLEOTIDE SEQUENCE [LARGE SCALE GENOMIC DNA]</scope>
    <source>
        <strain evidence="5 6">SM1923</strain>
    </source>
</reference>
<dbReference type="InterPro" id="IPR000700">
    <property type="entry name" value="PAS-assoc_C"/>
</dbReference>
<dbReference type="SUPFAM" id="SSF55785">
    <property type="entry name" value="PYP-like sensor domain (PAS domain)"/>
    <property type="match status" value="1"/>
</dbReference>
<dbReference type="Pfam" id="PF08448">
    <property type="entry name" value="PAS_4"/>
    <property type="match status" value="1"/>
</dbReference>
<dbReference type="SMART" id="SM00267">
    <property type="entry name" value="GGDEF"/>
    <property type="match status" value="1"/>
</dbReference>
<dbReference type="PROSITE" id="PS50113">
    <property type="entry name" value="PAC"/>
    <property type="match status" value="1"/>
</dbReference>
<evidence type="ECO:0000313" key="6">
    <source>
        <dbReference type="Proteomes" id="UP000319941"/>
    </source>
</evidence>
<dbReference type="CDD" id="cd01949">
    <property type="entry name" value="GGDEF"/>
    <property type="match status" value="1"/>
</dbReference>
<sequence length="783" mass="85951">MSHSTLTTGLSSMTSLPVGEEELESLRLVVQHTTNGVCCYGMDGRIRWVNPAFELLTGYTAAELAGRVPSEMLMGSESNPLVIARLREQRSRGESSDEELVHYHSSGRSLRLRLRCIPLLGIDGTPEGYLGLQTDVTQTRQAQALSQSQLTLLEAVAAGQPLEQTLMELCIAIESAATHVHSSLLLLDEAGEYIVSGVSPQLPEGFMSAVRGLRIGEGVGTCGTAMWRRECVLTKSLATDPAWEGFRHHPLALGLEACLSMPVLDSAGNPMGSFAFYSESREALDTGHQSLLEVAVNVAGLAIERHRRDQQLTHQALHDALTGLPNRRLLRRHLSMLADQALESGEVGALMLLDLDHFKRLNDVLGHDAGDRALIQIASRLEQIIEPGDMLARHGGDEFIVLLAPRSGSMLEGMTRARQMGEVMLQRLREPLVLEGRTHQLSGSLGISLYPQVGGGYPSQSDSNEIDECDTWGHLLHEADIALYESKSAGRARLCFFCPEMRHQIIAATRMEQALRHALSRQQLSVHLQPQFMLPATGAPYLVAAEALLRWNDPTLGNVSPATFIPIAEESGLIVELGHWVLEQVCMALADMTVKGRTLPMAVNVSQVQFRNADFVPRVASLLKRHIFSSDLLRIELTESLASEDEDDVLDKIDQLAALGLSFSIDDFGIGYSNLARLRRMPLSELKIDRSFINDLVSESDVVDARVHSVPGKVVVSHGNEIVRAMLVMAQALSLEVVAEGVEEEYQLEVLRQLGCQRVQGFLLGRPQPMEKLIQAFEARELA</sequence>
<dbReference type="EMBL" id="VNFH01000001">
    <property type="protein sequence ID" value="TVU73630.1"/>
    <property type="molecule type" value="Genomic_DNA"/>
</dbReference>
<organism evidence="5 6">
    <name type="scientific">Cobetia crustatorum</name>
    <dbReference type="NCBI Taxonomy" id="553385"/>
    <lineage>
        <taxon>Bacteria</taxon>
        <taxon>Pseudomonadati</taxon>
        <taxon>Pseudomonadota</taxon>
        <taxon>Gammaproteobacteria</taxon>
        <taxon>Oceanospirillales</taxon>
        <taxon>Halomonadaceae</taxon>
        <taxon>Cobetia</taxon>
    </lineage>
</organism>
<dbReference type="SUPFAM" id="SSF55073">
    <property type="entry name" value="Nucleotide cyclase"/>
    <property type="match status" value="1"/>
</dbReference>
<dbReference type="InterPro" id="IPR001633">
    <property type="entry name" value="EAL_dom"/>
</dbReference>
<name>A0A558HWW4_9GAMM</name>
<dbReference type="STRING" id="553385.GCA_000591415_00291"/>
<dbReference type="SUPFAM" id="SSF141868">
    <property type="entry name" value="EAL domain-like"/>
    <property type="match status" value="1"/>
</dbReference>
<dbReference type="InterPro" id="IPR052155">
    <property type="entry name" value="Biofilm_reg_signaling"/>
</dbReference>
<dbReference type="CDD" id="cd01948">
    <property type="entry name" value="EAL"/>
    <property type="match status" value="1"/>
</dbReference>
<dbReference type="InterPro" id="IPR003018">
    <property type="entry name" value="GAF"/>
</dbReference>
<dbReference type="InterPro" id="IPR029016">
    <property type="entry name" value="GAF-like_dom_sf"/>
</dbReference>
<dbReference type="Gene3D" id="3.30.450.40">
    <property type="match status" value="1"/>
</dbReference>
<dbReference type="InterPro" id="IPR035965">
    <property type="entry name" value="PAS-like_dom_sf"/>
</dbReference>
<dbReference type="NCBIfam" id="TIGR00254">
    <property type="entry name" value="GGDEF"/>
    <property type="match status" value="1"/>
</dbReference>
<dbReference type="Proteomes" id="UP000319941">
    <property type="component" value="Unassembled WGS sequence"/>
</dbReference>
<dbReference type="PANTHER" id="PTHR44757">
    <property type="entry name" value="DIGUANYLATE CYCLASE DGCP"/>
    <property type="match status" value="1"/>
</dbReference>
<evidence type="ECO:0000259" key="1">
    <source>
        <dbReference type="PROSITE" id="PS50112"/>
    </source>
</evidence>
<dbReference type="SUPFAM" id="SSF55781">
    <property type="entry name" value="GAF domain-like"/>
    <property type="match status" value="1"/>
</dbReference>
<comment type="caution">
    <text evidence="5">The sequence shown here is derived from an EMBL/GenBank/DDBJ whole genome shotgun (WGS) entry which is preliminary data.</text>
</comment>
<dbReference type="Gene3D" id="3.20.20.450">
    <property type="entry name" value="EAL domain"/>
    <property type="match status" value="1"/>
</dbReference>
<accession>A0A558HWW4</accession>
<dbReference type="InterPro" id="IPR000014">
    <property type="entry name" value="PAS"/>
</dbReference>
<feature type="domain" description="PAS" evidence="1">
    <location>
        <begin position="22"/>
        <end position="93"/>
    </location>
</feature>
<dbReference type="AlphaFoldDB" id="A0A558HWW4"/>
<dbReference type="PANTHER" id="PTHR44757:SF2">
    <property type="entry name" value="BIOFILM ARCHITECTURE MAINTENANCE PROTEIN MBAA"/>
    <property type="match status" value="1"/>
</dbReference>
<dbReference type="InterPro" id="IPR043128">
    <property type="entry name" value="Rev_trsase/Diguanyl_cyclase"/>
</dbReference>
<dbReference type="PROSITE" id="PS50883">
    <property type="entry name" value="EAL"/>
    <property type="match status" value="1"/>
</dbReference>
<dbReference type="Pfam" id="PF00563">
    <property type="entry name" value="EAL"/>
    <property type="match status" value="2"/>
</dbReference>
<dbReference type="PROSITE" id="PS50887">
    <property type="entry name" value="GGDEF"/>
    <property type="match status" value="1"/>
</dbReference>
<dbReference type="OrthoDB" id="9808408at2"/>
<protein>
    <submittedName>
        <fullName evidence="5">EAL domain-containing protein</fullName>
    </submittedName>
</protein>
<dbReference type="SMART" id="SM00091">
    <property type="entry name" value="PAS"/>
    <property type="match status" value="1"/>
</dbReference>
<dbReference type="InterPro" id="IPR029787">
    <property type="entry name" value="Nucleotide_cyclase"/>
</dbReference>
<dbReference type="SMART" id="SM00052">
    <property type="entry name" value="EAL"/>
    <property type="match status" value="1"/>
</dbReference>
<dbReference type="Pfam" id="PF13185">
    <property type="entry name" value="GAF_2"/>
    <property type="match status" value="1"/>
</dbReference>